<dbReference type="AlphaFoldDB" id="A0A179IRB9"/>
<organism evidence="3 5">
    <name type="scientific">Hydrogenibacillus schlegelii</name>
    <name type="common">Bacillus schlegelii</name>
    <dbReference type="NCBI Taxonomy" id="1484"/>
    <lineage>
        <taxon>Bacteria</taxon>
        <taxon>Bacillati</taxon>
        <taxon>Bacillota</taxon>
        <taxon>Bacilli</taxon>
        <taxon>Bacillales</taxon>
        <taxon>Bacillales Family X. Incertae Sedis</taxon>
        <taxon>Hydrogenibacillus</taxon>
    </lineage>
</organism>
<reference evidence="4 6" key="2">
    <citation type="submission" date="2017-08" db="EMBL/GenBank/DDBJ databases">
        <title>Burning lignite coal seam in the remote Altai Mountains harbors a hydrogen-driven thermophilic microbial community.</title>
        <authorList>
            <person name="Kadnikov V.V."/>
            <person name="Mardanov A.V."/>
            <person name="Ivasenko D."/>
            <person name="Beletsky A.V."/>
            <person name="Karnachuk O.V."/>
            <person name="Ravin N.V."/>
        </authorList>
    </citation>
    <scope>NUCLEOTIDE SEQUENCE [LARGE SCALE GENOMIC DNA]</scope>
    <source>
        <strain evidence="4">AL33</strain>
    </source>
</reference>
<dbReference type="InterPro" id="IPR018392">
    <property type="entry name" value="LysM"/>
</dbReference>
<dbReference type="STRING" id="1484.SA87_05540"/>
<evidence type="ECO:0000313" key="4">
    <source>
        <dbReference type="EMBL" id="PTQ53494.1"/>
    </source>
</evidence>
<dbReference type="CDD" id="cd00118">
    <property type="entry name" value="LysM"/>
    <property type="match status" value="1"/>
</dbReference>
<dbReference type="EMBL" id="PEBV01000015">
    <property type="protein sequence ID" value="PTQ53494.1"/>
    <property type="molecule type" value="Genomic_DNA"/>
</dbReference>
<dbReference type="OrthoDB" id="2033517at2"/>
<comment type="caution">
    <text evidence="3">The sequence shown here is derived from an EMBL/GenBank/DDBJ whole genome shotgun (WGS) entry which is preliminary data.</text>
</comment>
<evidence type="ECO:0000313" key="6">
    <source>
        <dbReference type="Proteomes" id="UP000244180"/>
    </source>
</evidence>
<feature type="compositionally biased region" description="Low complexity" evidence="1">
    <location>
        <begin position="352"/>
        <end position="361"/>
    </location>
</feature>
<dbReference type="InterPro" id="IPR036779">
    <property type="entry name" value="LysM_dom_sf"/>
</dbReference>
<evidence type="ECO:0000256" key="1">
    <source>
        <dbReference type="SAM" id="MobiDB-lite"/>
    </source>
</evidence>
<dbReference type="Pfam" id="PF01476">
    <property type="entry name" value="LysM"/>
    <property type="match status" value="1"/>
</dbReference>
<feature type="domain" description="LysM" evidence="2">
    <location>
        <begin position="2"/>
        <end position="46"/>
    </location>
</feature>
<dbReference type="RefSeq" id="WP_066198500.1">
    <property type="nucleotide sequence ID" value="NZ_CBCSAS010000028.1"/>
</dbReference>
<sequence length="400" mass="38911">MKLHIVQPGETLAAIAASYGVSEAELLAANGLHAPPDVGTKLIIPTPPAGAGEGRRKRPPLRVRPAAVHRPGLFAEVEAVGAASAPPTTSAGEAGGTGVEAPGAPAEAAAGVAAQASGAESSTALPGPQASVEAAEEGAEGGARASSAGAPVAGSEAKAGASGALAGAEARRAAEAGASGADAGAAALPAADDSAPGRPAPGKPRVVIGRKPERPAADGPVDLTLAAGDPFLGFFRPTSVHPAAVDPAFGLPPVPPGDPVPVFARPPDGPPLAAGPVPWAFSPAPPALPILPASFPWGYPPGPCGPFPLPAFVPVGAPANVFPASGPFFPSGGPAPATSKPMVPPASPAPPAGRSAAPERAPVLERPPSPELRPTSAEAPAEAWAVDGWFDDGERGDKEE</sequence>
<feature type="compositionally biased region" description="Pro residues" evidence="1">
    <location>
        <begin position="342"/>
        <end position="351"/>
    </location>
</feature>
<dbReference type="EMBL" id="JXBB01000003">
    <property type="protein sequence ID" value="OAR05228.1"/>
    <property type="molecule type" value="Genomic_DNA"/>
</dbReference>
<gene>
    <name evidence="4" type="ORF">HSCHL_1989</name>
    <name evidence="3" type="ORF">SA87_05540</name>
</gene>
<proteinExistence type="predicted"/>
<keyword evidence="5" id="KW-1185">Reference proteome</keyword>
<evidence type="ECO:0000313" key="5">
    <source>
        <dbReference type="Proteomes" id="UP000243024"/>
    </source>
</evidence>
<dbReference type="Proteomes" id="UP000244180">
    <property type="component" value="Unassembled WGS sequence"/>
</dbReference>
<evidence type="ECO:0000259" key="2">
    <source>
        <dbReference type="PROSITE" id="PS51782"/>
    </source>
</evidence>
<dbReference type="SMART" id="SM00257">
    <property type="entry name" value="LysM"/>
    <property type="match status" value="1"/>
</dbReference>
<feature type="region of interest" description="Disordered" evidence="1">
    <location>
        <begin position="185"/>
        <end position="221"/>
    </location>
</feature>
<dbReference type="SUPFAM" id="SSF54106">
    <property type="entry name" value="LysM domain"/>
    <property type="match status" value="1"/>
</dbReference>
<feature type="region of interest" description="Disordered" evidence="1">
    <location>
        <begin position="84"/>
        <end position="151"/>
    </location>
</feature>
<reference evidence="3 5" key="1">
    <citation type="submission" date="2015-09" db="EMBL/GenBank/DDBJ databases">
        <title>Draft genome sequence of Hydrogenibacillus schlegelii DSM 2000.</title>
        <authorList>
            <person name="Hemp J."/>
        </authorList>
    </citation>
    <scope>NUCLEOTIDE SEQUENCE [LARGE SCALE GENOMIC DNA]</scope>
    <source>
        <strain evidence="3 5">MA 48</strain>
    </source>
</reference>
<feature type="region of interest" description="Disordered" evidence="1">
    <location>
        <begin position="332"/>
        <end position="400"/>
    </location>
</feature>
<protein>
    <submittedName>
        <fullName evidence="4">Fe-S oxidoreductase</fullName>
    </submittedName>
</protein>
<dbReference type="PROSITE" id="PS51782">
    <property type="entry name" value="LYSM"/>
    <property type="match status" value="1"/>
</dbReference>
<evidence type="ECO:0000313" key="3">
    <source>
        <dbReference type="EMBL" id="OAR05228.1"/>
    </source>
</evidence>
<feature type="compositionally biased region" description="Low complexity" evidence="1">
    <location>
        <begin position="185"/>
        <end position="197"/>
    </location>
</feature>
<feature type="compositionally biased region" description="Low complexity" evidence="1">
    <location>
        <begin position="142"/>
        <end position="151"/>
    </location>
</feature>
<feature type="region of interest" description="Disordered" evidence="1">
    <location>
        <begin position="39"/>
        <end position="60"/>
    </location>
</feature>
<dbReference type="Gene3D" id="3.10.350.10">
    <property type="entry name" value="LysM domain"/>
    <property type="match status" value="1"/>
</dbReference>
<dbReference type="Proteomes" id="UP000243024">
    <property type="component" value="Unassembled WGS sequence"/>
</dbReference>
<feature type="compositionally biased region" description="Low complexity" evidence="1">
    <location>
        <begin position="99"/>
        <end position="122"/>
    </location>
</feature>
<accession>A0A179IRB9</accession>
<name>A0A179IRB9_HYDSH</name>